<keyword evidence="1" id="KW-0812">Transmembrane</keyword>
<comment type="caution">
    <text evidence="3">The sequence shown here is derived from an EMBL/GenBank/DDBJ whole genome shotgun (WGS) entry which is preliminary data.</text>
</comment>
<feature type="transmembrane region" description="Helical" evidence="1">
    <location>
        <begin position="155"/>
        <end position="176"/>
    </location>
</feature>
<gene>
    <name evidence="3" type="ORF">CVO77_02800</name>
</gene>
<evidence type="ECO:0000256" key="1">
    <source>
        <dbReference type="SAM" id="Phobius"/>
    </source>
</evidence>
<sequence>MVKIEYNRPLIAAALVLAVILLGLIVSAGWLVAADLRVSNALSLRVGQSSAQLIAFLQGASWIGGGTPRWIIVILLSALVWRWCGRRCAVALAGASLLSNFASNALKFAFDRARPDIIEHLDHVSSASYPSGHATSAAVVYLLLAWLAPPRWRRFAWTLAAAMILLNAFSRIMLGVHWASDIVGGTLLGTAFALLGAWWASRSGSGASRKTSPAPKIPLS</sequence>
<keyword evidence="1" id="KW-0472">Membrane</keyword>
<name>A0A2S8B554_9SPHN</name>
<evidence type="ECO:0000313" key="3">
    <source>
        <dbReference type="EMBL" id="PQM27532.1"/>
    </source>
</evidence>
<keyword evidence="1" id="KW-1133">Transmembrane helix</keyword>
<dbReference type="InterPro" id="IPR036938">
    <property type="entry name" value="PAP2/HPO_sf"/>
</dbReference>
<dbReference type="EMBL" id="PHFW01000002">
    <property type="protein sequence ID" value="PQM27532.1"/>
    <property type="molecule type" value="Genomic_DNA"/>
</dbReference>
<protein>
    <recommendedName>
        <fullName evidence="2">Phosphatidic acid phosphatase type 2/haloperoxidase domain-containing protein</fullName>
    </recommendedName>
</protein>
<dbReference type="InterPro" id="IPR000326">
    <property type="entry name" value="PAP2/HPO"/>
</dbReference>
<feature type="transmembrane region" description="Helical" evidence="1">
    <location>
        <begin position="53"/>
        <end position="81"/>
    </location>
</feature>
<dbReference type="PANTHER" id="PTHR14969">
    <property type="entry name" value="SPHINGOSINE-1-PHOSPHATE PHOSPHOHYDROLASE"/>
    <property type="match status" value="1"/>
</dbReference>
<feature type="transmembrane region" description="Helical" evidence="1">
    <location>
        <begin position="88"/>
        <end position="110"/>
    </location>
</feature>
<evidence type="ECO:0000259" key="2">
    <source>
        <dbReference type="SMART" id="SM00014"/>
    </source>
</evidence>
<organism evidence="3 4">
    <name type="scientific">Sphingopyxis lindanitolerans</name>
    <dbReference type="NCBI Taxonomy" id="2054227"/>
    <lineage>
        <taxon>Bacteria</taxon>
        <taxon>Pseudomonadati</taxon>
        <taxon>Pseudomonadota</taxon>
        <taxon>Alphaproteobacteria</taxon>
        <taxon>Sphingomonadales</taxon>
        <taxon>Sphingomonadaceae</taxon>
        <taxon>Sphingopyxis</taxon>
    </lineage>
</organism>
<proteinExistence type="predicted"/>
<feature type="transmembrane region" description="Helical" evidence="1">
    <location>
        <begin position="130"/>
        <end position="148"/>
    </location>
</feature>
<feature type="transmembrane region" description="Helical" evidence="1">
    <location>
        <begin position="182"/>
        <end position="200"/>
    </location>
</feature>
<dbReference type="PANTHER" id="PTHR14969:SF13">
    <property type="entry name" value="AT30094P"/>
    <property type="match status" value="1"/>
</dbReference>
<dbReference type="Proteomes" id="UP000238954">
    <property type="component" value="Chromosome"/>
</dbReference>
<dbReference type="AlphaFoldDB" id="A0A2S8B554"/>
<keyword evidence="4" id="KW-1185">Reference proteome</keyword>
<dbReference type="SUPFAM" id="SSF48317">
    <property type="entry name" value="Acid phosphatase/Vanadium-dependent haloperoxidase"/>
    <property type="match status" value="1"/>
</dbReference>
<dbReference type="Gene3D" id="1.20.144.10">
    <property type="entry name" value="Phosphatidic acid phosphatase type 2/haloperoxidase"/>
    <property type="match status" value="1"/>
</dbReference>
<dbReference type="Pfam" id="PF01569">
    <property type="entry name" value="PAP2"/>
    <property type="match status" value="1"/>
</dbReference>
<dbReference type="SMART" id="SM00014">
    <property type="entry name" value="acidPPc"/>
    <property type="match status" value="1"/>
</dbReference>
<feature type="domain" description="Phosphatidic acid phosphatase type 2/haloperoxidase" evidence="2">
    <location>
        <begin position="88"/>
        <end position="197"/>
    </location>
</feature>
<dbReference type="CDD" id="cd03392">
    <property type="entry name" value="PAP2_like_2"/>
    <property type="match status" value="1"/>
</dbReference>
<feature type="transmembrane region" description="Helical" evidence="1">
    <location>
        <begin position="12"/>
        <end position="33"/>
    </location>
</feature>
<reference evidence="4" key="1">
    <citation type="submission" date="2017-11" db="EMBL/GenBank/DDBJ databases">
        <title>The complete genome sequence of Sphingopyxis pomeranensis sp. nov. strain WS5A3p.</title>
        <authorList>
            <person name="Kaminski M.A."/>
        </authorList>
    </citation>
    <scope>NUCLEOTIDE SEQUENCE [LARGE SCALE GENOMIC DNA]</scope>
    <source>
        <strain evidence="4">WS5A3p</strain>
    </source>
</reference>
<evidence type="ECO:0000313" key="4">
    <source>
        <dbReference type="Proteomes" id="UP000238954"/>
    </source>
</evidence>
<accession>A0A2S8B554</accession>